<keyword evidence="3" id="KW-1185">Reference proteome</keyword>
<feature type="domain" description="F-box" evidence="1">
    <location>
        <begin position="41"/>
        <end position="81"/>
    </location>
</feature>
<dbReference type="SUPFAM" id="SSF81383">
    <property type="entry name" value="F-box domain"/>
    <property type="match status" value="1"/>
</dbReference>
<name>A0A4R0RLD1_9APHY</name>
<dbReference type="Proteomes" id="UP000292702">
    <property type="component" value="Unassembled WGS sequence"/>
</dbReference>
<gene>
    <name evidence="2" type="ORF">EIP91_007907</name>
</gene>
<dbReference type="EMBL" id="RWJN01000043">
    <property type="protein sequence ID" value="TCD69351.1"/>
    <property type="molecule type" value="Genomic_DNA"/>
</dbReference>
<evidence type="ECO:0000313" key="3">
    <source>
        <dbReference type="Proteomes" id="UP000292702"/>
    </source>
</evidence>
<comment type="caution">
    <text evidence="2">The sequence shown here is derived from an EMBL/GenBank/DDBJ whole genome shotgun (WGS) entry which is preliminary data.</text>
</comment>
<dbReference type="OrthoDB" id="2798901at2759"/>
<dbReference type="Pfam" id="PF12937">
    <property type="entry name" value="F-box-like"/>
    <property type="match status" value="1"/>
</dbReference>
<dbReference type="AlphaFoldDB" id="A0A4R0RLD1"/>
<evidence type="ECO:0000259" key="1">
    <source>
        <dbReference type="Pfam" id="PF12937"/>
    </source>
</evidence>
<dbReference type="Gene3D" id="1.20.1280.50">
    <property type="match status" value="1"/>
</dbReference>
<dbReference type="InterPro" id="IPR036047">
    <property type="entry name" value="F-box-like_dom_sf"/>
</dbReference>
<dbReference type="InterPro" id="IPR001810">
    <property type="entry name" value="F-box_dom"/>
</dbReference>
<organism evidence="2 3">
    <name type="scientific">Steccherinum ochraceum</name>
    <dbReference type="NCBI Taxonomy" id="92696"/>
    <lineage>
        <taxon>Eukaryota</taxon>
        <taxon>Fungi</taxon>
        <taxon>Dikarya</taxon>
        <taxon>Basidiomycota</taxon>
        <taxon>Agaricomycotina</taxon>
        <taxon>Agaricomycetes</taxon>
        <taxon>Polyporales</taxon>
        <taxon>Steccherinaceae</taxon>
        <taxon>Steccherinum</taxon>
    </lineage>
</organism>
<reference evidence="2 3" key="1">
    <citation type="submission" date="2018-11" db="EMBL/GenBank/DDBJ databases">
        <title>Genome assembly of Steccherinum ochraceum LE-BIN_3174, the white-rot fungus of the Steccherinaceae family (The Residual Polyporoid clade, Polyporales, Basidiomycota).</title>
        <authorList>
            <person name="Fedorova T.V."/>
            <person name="Glazunova O.A."/>
            <person name="Landesman E.O."/>
            <person name="Moiseenko K.V."/>
            <person name="Psurtseva N.V."/>
            <person name="Savinova O.S."/>
            <person name="Shakhova N.V."/>
            <person name="Tyazhelova T.V."/>
            <person name="Vasina D.V."/>
        </authorList>
    </citation>
    <scope>NUCLEOTIDE SEQUENCE [LARGE SCALE GENOMIC DNA]</scope>
    <source>
        <strain evidence="2 3">LE-BIN_3174</strain>
    </source>
</reference>
<accession>A0A4R0RLD1</accession>
<sequence length="425" mass="48161">MFSCLFKTIARPLALSLKPLTGSLRQDIPLRPATPLPSRPARLPDELLYHIMEYIRDDLVALKNCSLTSRTWHAVARRHLLSSINVHHYMSKQHLRSFKQFISDDPSRCSYITAIYFFAESYATDELFVVLKQLTRLRRLGFRRVRILPAIGHDDRDVKLSVHLDELSFVRCRDLKLTNQDADEDPPLSDGFSGIQPLASGHKTVVESCLTCKPPYFWADVDHAFHECIRQRVDLIRLVSMNLALHTPLGGVQRMVCAAQNLKFLSLTADQGEDIGLLSLKTCTSIRSVQLNLSLSKFMLRGHGCHEILTKAASVFNTCPFSSPLLEVRFHIQFVAFACFGALPNALDGLDMVDWRPLACAAKVMKHLAVEIHPDKRHLANKAWDPESCLPDIEDYEEGLQEVLSDTPLTLSWCRGDHEPTNFDY</sequence>
<evidence type="ECO:0000313" key="2">
    <source>
        <dbReference type="EMBL" id="TCD69351.1"/>
    </source>
</evidence>
<proteinExistence type="predicted"/>
<protein>
    <recommendedName>
        <fullName evidence="1">F-box domain-containing protein</fullName>
    </recommendedName>
</protein>